<sequence length="73" mass="8350">MNEKDNKQLDLSVGVLCISFSSHQYDYKSILIPIQSLVQHHLKKGHSGFRQKKQSHFKDKKAECCVICGIGFE</sequence>
<name>A0A8S1Q0P5_9CILI</name>
<evidence type="ECO:0000313" key="1">
    <source>
        <dbReference type="EMBL" id="CAD8109070.1"/>
    </source>
</evidence>
<gene>
    <name evidence="1" type="ORF">PSON_ATCC_30995.1.T0920220</name>
</gene>
<evidence type="ECO:0000313" key="2">
    <source>
        <dbReference type="Proteomes" id="UP000692954"/>
    </source>
</evidence>
<dbReference type="EMBL" id="CAJJDN010000092">
    <property type="protein sequence ID" value="CAD8109070.1"/>
    <property type="molecule type" value="Genomic_DNA"/>
</dbReference>
<organism evidence="1 2">
    <name type="scientific">Paramecium sonneborni</name>
    <dbReference type="NCBI Taxonomy" id="65129"/>
    <lineage>
        <taxon>Eukaryota</taxon>
        <taxon>Sar</taxon>
        <taxon>Alveolata</taxon>
        <taxon>Ciliophora</taxon>
        <taxon>Intramacronucleata</taxon>
        <taxon>Oligohymenophorea</taxon>
        <taxon>Peniculida</taxon>
        <taxon>Parameciidae</taxon>
        <taxon>Paramecium</taxon>
    </lineage>
</organism>
<proteinExistence type="predicted"/>
<dbReference type="AlphaFoldDB" id="A0A8S1Q0P5"/>
<protein>
    <submittedName>
        <fullName evidence="1">Uncharacterized protein</fullName>
    </submittedName>
</protein>
<dbReference type="Proteomes" id="UP000692954">
    <property type="component" value="Unassembled WGS sequence"/>
</dbReference>
<accession>A0A8S1Q0P5</accession>
<keyword evidence="2" id="KW-1185">Reference proteome</keyword>
<comment type="caution">
    <text evidence="1">The sequence shown here is derived from an EMBL/GenBank/DDBJ whole genome shotgun (WGS) entry which is preliminary data.</text>
</comment>
<reference evidence="1" key="1">
    <citation type="submission" date="2021-01" db="EMBL/GenBank/DDBJ databases">
        <authorList>
            <consortium name="Genoscope - CEA"/>
            <person name="William W."/>
        </authorList>
    </citation>
    <scope>NUCLEOTIDE SEQUENCE</scope>
</reference>